<dbReference type="Proteomes" id="UP000217033">
    <property type="component" value="Unassembled WGS sequence"/>
</dbReference>
<dbReference type="RefSeq" id="WP_084231863.1">
    <property type="nucleotide sequence ID" value="NZ_FWXE01000001.1"/>
</dbReference>
<comment type="similarity">
    <text evidence="2 9">Belongs to the SLC41A transporter family.</text>
</comment>
<evidence type="ECO:0000256" key="9">
    <source>
        <dbReference type="RuleBase" id="RU362011"/>
    </source>
</evidence>
<comment type="function">
    <text evidence="9">Acts as a magnesium transporter.</text>
</comment>
<comment type="caution">
    <text evidence="11">The sequence shown here is derived from an EMBL/GenBank/DDBJ whole genome shotgun (WGS) entry which is preliminary data.</text>
</comment>
<feature type="transmembrane region" description="Helical" evidence="9">
    <location>
        <begin position="440"/>
        <end position="469"/>
    </location>
</feature>
<dbReference type="SUPFAM" id="SSF161093">
    <property type="entry name" value="MgtE membrane domain-like"/>
    <property type="match status" value="1"/>
</dbReference>
<dbReference type="InterPro" id="IPR006668">
    <property type="entry name" value="Mg_transptr_MgtE_intracell_dom"/>
</dbReference>
<keyword evidence="7 9" id="KW-0472">Membrane</keyword>
<dbReference type="Pfam" id="PF03448">
    <property type="entry name" value="MgtE_N"/>
    <property type="match status" value="1"/>
</dbReference>
<keyword evidence="12" id="KW-1185">Reference proteome</keyword>
<dbReference type="InterPro" id="IPR006667">
    <property type="entry name" value="SLC41_membr_dom"/>
</dbReference>
<feature type="transmembrane region" description="Helical" evidence="9">
    <location>
        <begin position="350"/>
        <end position="368"/>
    </location>
</feature>
<keyword evidence="6 9" id="KW-1133">Transmembrane helix</keyword>
<dbReference type="PROSITE" id="PS51371">
    <property type="entry name" value="CBS"/>
    <property type="match status" value="1"/>
</dbReference>
<dbReference type="Gene3D" id="1.25.60.10">
    <property type="entry name" value="MgtE N-terminal domain-like"/>
    <property type="match status" value="1"/>
</dbReference>
<dbReference type="PANTHER" id="PTHR43773">
    <property type="entry name" value="MAGNESIUM TRANSPORTER MGTE"/>
    <property type="match status" value="1"/>
</dbReference>
<evidence type="ECO:0000259" key="10">
    <source>
        <dbReference type="PROSITE" id="PS51371"/>
    </source>
</evidence>
<sequence length="515" mass="57826">MQNVKEIETKKINTKVLNLNKTNLFDESWINLEKDELAKLFIIFIKRQNKNQLNLLIEQLSDAAIEDAFLNLNKSVQITFLRIIKINLAADIFEQLDESIQAELFFDFSEEFSLNLLKAMTAIKITNLLDFFDEDDQRKDIILKRLENTEKAENVAKILKYDDEQAGSIMQVEISILYDNDTIANALDKIKKDYIGDKEIGHYFFVVNENKELVGAVTLEDMIFDEDNNKNTLISDLLFVVEGVYDTDSLEKAVQLYGQQNMSALPVINKEKQLVGIIDSENMFDVARELATEDIYQAVGIKVEDASKPYLKTKIIDIVKSRFFWLALLLIGSTFSQILIQVFVDVSSQTINLWVSSLILSGLVPVLTDAAGNAGSQSIATITRAYALGEFKKVKLWKIYRKELLVAIIIGAIVFVINAVRLSIYFLASQFLITNPASALILIFASSTALFLVLIMAKFLGTFIPLLMLKLKRDPAAASSPILATLSDGLSTAIFFGITIALFLLINSLVILPVL</sequence>
<evidence type="ECO:0000256" key="1">
    <source>
        <dbReference type="ARBA" id="ARBA00004141"/>
    </source>
</evidence>
<keyword evidence="4 9" id="KW-0812">Transmembrane</keyword>
<evidence type="ECO:0000256" key="8">
    <source>
        <dbReference type="PROSITE-ProRule" id="PRU00703"/>
    </source>
</evidence>
<reference evidence="11" key="1">
    <citation type="submission" date="2017-08" db="EMBL/GenBank/DDBJ databases">
        <authorList>
            <person name="Alvarez-Ponce D."/>
            <person name="Weitzman C.L."/>
            <person name="Tillett R.L."/>
            <person name="Sandmeier F.C."/>
            <person name="Tracy C.R."/>
        </authorList>
    </citation>
    <scope>NUCLEOTIDE SEQUENCE [LARGE SCALE GENOMIC DNA]</scope>
    <source>
        <strain evidence="11">PS6</strain>
    </source>
</reference>
<keyword evidence="3 9" id="KW-0813">Transport</keyword>
<dbReference type="Gene3D" id="1.10.357.20">
    <property type="entry name" value="SLC41 divalent cation transporters, integral membrane domain"/>
    <property type="match status" value="1"/>
</dbReference>
<protein>
    <recommendedName>
        <fullName evidence="9">Magnesium transporter MgtE</fullName>
    </recommendedName>
</protein>
<gene>
    <name evidence="11" type="primary">mgtE</name>
    <name evidence="11" type="ORF">CJF60_01260</name>
</gene>
<feature type="transmembrane region" description="Helical" evidence="9">
    <location>
        <begin position="490"/>
        <end position="512"/>
    </location>
</feature>
<evidence type="ECO:0000256" key="5">
    <source>
        <dbReference type="ARBA" id="ARBA00022842"/>
    </source>
</evidence>
<dbReference type="SUPFAM" id="SSF158791">
    <property type="entry name" value="MgtE N-terminal domain-like"/>
    <property type="match status" value="1"/>
</dbReference>
<feature type="transmembrane region" description="Helical" evidence="9">
    <location>
        <begin position="404"/>
        <end position="428"/>
    </location>
</feature>
<evidence type="ECO:0000256" key="4">
    <source>
        <dbReference type="ARBA" id="ARBA00022692"/>
    </source>
</evidence>
<dbReference type="Pfam" id="PF00571">
    <property type="entry name" value="CBS"/>
    <property type="match status" value="2"/>
</dbReference>
<feature type="domain" description="CBS" evidence="10">
    <location>
        <begin position="233"/>
        <end position="293"/>
    </location>
</feature>
<evidence type="ECO:0000256" key="7">
    <source>
        <dbReference type="ARBA" id="ARBA00023136"/>
    </source>
</evidence>
<evidence type="ECO:0000256" key="3">
    <source>
        <dbReference type="ARBA" id="ARBA00022448"/>
    </source>
</evidence>
<dbReference type="Pfam" id="PF01769">
    <property type="entry name" value="MgtE"/>
    <property type="match status" value="1"/>
</dbReference>
<dbReference type="PANTHER" id="PTHR43773:SF1">
    <property type="entry name" value="MAGNESIUM TRANSPORTER MGTE"/>
    <property type="match status" value="1"/>
</dbReference>
<dbReference type="InterPro" id="IPR046342">
    <property type="entry name" value="CBS_dom_sf"/>
</dbReference>
<comment type="subcellular location">
    <subcellularLocation>
        <location evidence="9">Cell membrane</location>
        <topology evidence="9">Multi-pass membrane protein</topology>
    </subcellularLocation>
    <subcellularLocation>
        <location evidence="1">Membrane</location>
        <topology evidence="1">Multi-pass membrane protein</topology>
    </subcellularLocation>
</comment>
<evidence type="ECO:0000313" key="11">
    <source>
        <dbReference type="EMBL" id="PAF55301.1"/>
    </source>
</evidence>
<dbReference type="Gene3D" id="3.10.580.10">
    <property type="entry name" value="CBS-domain"/>
    <property type="match status" value="1"/>
</dbReference>
<evidence type="ECO:0000313" key="12">
    <source>
        <dbReference type="Proteomes" id="UP000217033"/>
    </source>
</evidence>
<dbReference type="SUPFAM" id="SSF54631">
    <property type="entry name" value="CBS-domain pair"/>
    <property type="match status" value="1"/>
</dbReference>
<keyword evidence="8" id="KW-0129">CBS domain</keyword>
<dbReference type="InterPro" id="IPR038076">
    <property type="entry name" value="MgtE_N_sf"/>
</dbReference>
<accession>A0ABX4H5Y9</accession>
<comment type="subunit">
    <text evidence="9">Homodimer.</text>
</comment>
<proteinExistence type="inferred from homology"/>
<dbReference type="EMBL" id="NQMN01000001">
    <property type="protein sequence ID" value="PAF55301.1"/>
    <property type="molecule type" value="Genomic_DNA"/>
</dbReference>
<keyword evidence="5 9" id="KW-0460">Magnesium</keyword>
<evidence type="ECO:0000256" key="2">
    <source>
        <dbReference type="ARBA" id="ARBA00009749"/>
    </source>
</evidence>
<evidence type="ECO:0000256" key="6">
    <source>
        <dbReference type="ARBA" id="ARBA00022989"/>
    </source>
</evidence>
<dbReference type="InterPro" id="IPR036739">
    <property type="entry name" value="SLC41_membr_dom_sf"/>
</dbReference>
<keyword evidence="9" id="KW-0479">Metal-binding</keyword>
<dbReference type="SMART" id="SM00924">
    <property type="entry name" value="MgtE_N"/>
    <property type="match status" value="1"/>
</dbReference>
<dbReference type="NCBIfam" id="TIGR00400">
    <property type="entry name" value="mgtE"/>
    <property type="match status" value="1"/>
</dbReference>
<name>A0ABX4H5Y9_9BACT</name>
<keyword evidence="9" id="KW-1003">Cell membrane</keyword>
<dbReference type="InterPro" id="IPR006669">
    <property type="entry name" value="MgtE_transporter"/>
</dbReference>
<feature type="transmembrane region" description="Helical" evidence="9">
    <location>
        <begin position="323"/>
        <end position="344"/>
    </location>
</feature>
<organism evidence="11 12">
    <name type="scientific">Mycoplasmopsis agassizii</name>
    <dbReference type="NCBI Taxonomy" id="33922"/>
    <lineage>
        <taxon>Bacteria</taxon>
        <taxon>Bacillati</taxon>
        <taxon>Mycoplasmatota</taxon>
        <taxon>Mycoplasmoidales</taxon>
        <taxon>Metamycoplasmataceae</taxon>
        <taxon>Mycoplasmopsis</taxon>
    </lineage>
</organism>
<dbReference type="InterPro" id="IPR000644">
    <property type="entry name" value="CBS_dom"/>
</dbReference>